<dbReference type="InterPro" id="IPR050141">
    <property type="entry name" value="GCL_type2/YbdK_subfam"/>
</dbReference>
<evidence type="ECO:0000256" key="1">
    <source>
        <dbReference type="ARBA" id="ARBA00022598"/>
    </source>
</evidence>
<evidence type="ECO:0000313" key="7">
    <source>
        <dbReference type="Proteomes" id="UP000655410"/>
    </source>
</evidence>
<dbReference type="Gene3D" id="3.30.590.20">
    <property type="match status" value="1"/>
</dbReference>
<gene>
    <name evidence="6" type="ORF">GCM10011584_30080</name>
</gene>
<protein>
    <recommendedName>
        <fullName evidence="5">Putative glutamate--cysteine ligase 2</fullName>
        <ecNumber evidence="5">6.3.2.2</ecNumber>
    </recommendedName>
    <alternativeName>
        <fullName evidence="5">Gamma-glutamylcysteine synthetase 2</fullName>
        <shortName evidence="5">GCS 2</shortName>
        <shortName evidence="5">Gamma-GCS 2</shortName>
    </alternativeName>
</protein>
<evidence type="ECO:0000256" key="2">
    <source>
        <dbReference type="ARBA" id="ARBA00022741"/>
    </source>
</evidence>
<comment type="caution">
    <text evidence="6">The sequence shown here is derived from an EMBL/GenBank/DDBJ whole genome shotgun (WGS) entry which is preliminary data.</text>
</comment>
<dbReference type="SUPFAM" id="SSF55931">
    <property type="entry name" value="Glutamine synthetase/guanido kinase"/>
    <property type="match status" value="1"/>
</dbReference>
<evidence type="ECO:0000313" key="6">
    <source>
        <dbReference type="EMBL" id="GGO92811.1"/>
    </source>
</evidence>
<dbReference type="Proteomes" id="UP000655410">
    <property type="component" value="Unassembled WGS sequence"/>
</dbReference>
<keyword evidence="1 5" id="KW-0436">Ligase</keyword>
<proteinExistence type="inferred from homology"/>
<dbReference type="InterPro" id="IPR006336">
    <property type="entry name" value="GCS2"/>
</dbReference>
<dbReference type="InterPro" id="IPR011793">
    <property type="entry name" value="YbdK"/>
</dbReference>
<name>A0ABQ2NIE9_9ACTN</name>
<keyword evidence="2 5" id="KW-0547">Nucleotide-binding</keyword>
<reference evidence="7" key="1">
    <citation type="journal article" date="2019" name="Int. J. Syst. Evol. Microbiol.">
        <title>The Global Catalogue of Microorganisms (GCM) 10K type strain sequencing project: providing services to taxonomists for standard genome sequencing and annotation.</title>
        <authorList>
            <consortium name="The Broad Institute Genomics Platform"/>
            <consortium name="The Broad Institute Genome Sequencing Center for Infectious Disease"/>
            <person name="Wu L."/>
            <person name="Ma J."/>
        </authorList>
    </citation>
    <scope>NUCLEOTIDE SEQUENCE [LARGE SCALE GENOMIC DNA]</scope>
    <source>
        <strain evidence="7">CGMCC 4.7371</strain>
    </source>
</reference>
<dbReference type="Pfam" id="PF04107">
    <property type="entry name" value="GCS2"/>
    <property type="match status" value="1"/>
</dbReference>
<comment type="catalytic activity">
    <reaction evidence="4 5">
        <text>L-cysteine + L-glutamate + ATP = gamma-L-glutamyl-L-cysteine + ADP + phosphate + H(+)</text>
        <dbReference type="Rhea" id="RHEA:13285"/>
        <dbReference type="ChEBI" id="CHEBI:15378"/>
        <dbReference type="ChEBI" id="CHEBI:29985"/>
        <dbReference type="ChEBI" id="CHEBI:30616"/>
        <dbReference type="ChEBI" id="CHEBI:35235"/>
        <dbReference type="ChEBI" id="CHEBI:43474"/>
        <dbReference type="ChEBI" id="CHEBI:58173"/>
        <dbReference type="ChEBI" id="CHEBI:456216"/>
        <dbReference type="EC" id="6.3.2.2"/>
    </reaction>
</comment>
<keyword evidence="7" id="KW-1185">Reference proteome</keyword>
<organism evidence="6 7">
    <name type="scientific">Nocardioides phosphati</name>
    <dbReference type="NCBI Taxonomy" id="1867775"/>
    <lineage>
        <taxon>Bacteria</taxon>
        <taxon>Bacillati</taxon>
        <taxon>Actinomycetota</taxon>
        <taxon>Actinomycetes</taxon>
        <taxon>Propionibacteriales</taxon>
        <taxon>Nocardioidaceae</taxon>
        <taxon>Nocardioides</taxon>
    </lineage>
</organism>
<dbReference type="PANTHER" id="PTHR36510:SF1">
    <property type="entry name" value="GLUTAMATE--CYSTEINE LIGASE 2-RELATED"/>
    <property type="match status" value="1"/>
</dbReference>
<keyword evidence="3 5" id="KW-0067">ATP-binding</keyword>
<evidence type="ECO:0000256" key="5">
    <source>
        <dbReference type="HAMAP-Rule" id="MF_01609"/>
    </source>
</evidence>
<evidence type="ECO:0000256" key="4">
    <source>
        <dbReference type="ARBA" id="ARBA00048819"/>
    </source>
</evidence>
<comment type="function">
    <text evidence="5">ATP-dependent carboxylate-amine ligase which exhibits weak glutamate--cysteine ligase activity.</text>
</comment>
<sequence length="356" mass="38326">MVDAHLDDSRPTAAEVLQLATPLVGNAPDELGSLVAELKQQQLEANTSPHDTMESLQAELVSWRAKASSAAQRGGALLMASGTSPVPVVPLAVHSERYDRMTQQFGMMAREHLTCGCHVHVAVDSDEEAVGVLDRIRTWLPPLLALSANSPLWQGADSDYASYRSQVMDRWPAAGPYDVFGSADGYRTAVDRLIATGVLIDEGMVYFDARSSAHHPTVEIRVADVCLDVGDTVLIAALSRALVETAAQEWAGGVPAPEASTQLLRVATWQAARWGTQGDLIDPLTFKPATAREVVATLVDHVRPALRAAGDERRVDNRVERLFALGNGAVRQREVFRDSGLNAVVDLLVKETVAAP</sequence>
<dbReference type="EMBL" id="BMNI01000009">
    <property type="protein sequence ID" value="GGO92811.1"/>
    <property type="molecule type" value="Genomic_DNA"/>
</dbReference>
<dbReference type="HAMAP" id="MF_01609">
    <property type="entry name" value="Glu_cys_ligase_2"/>
    <property type="match status" value="1"/>
</dbReference>
<dbReference type="NCBIfam" id="TIGR02050">
    <property type="entry name" value="gshA_cyan_rel"/>
    <property type="match status" value="1"/>
</dbReference>
<dbReference type="PANTHER" id="PTHR36510">
    <property type="entry name" value="GLUTAMATE--CYSTEINE LIGASE 2-RELATED"/>
    <property type="match status" value="1"/>
</dbReference>
<evidence type="ECO:0000256" key="3">
    <source>
        <dbReference type="ARBA" id="ARBA00022840"/>
    </source>
</evidence>
<dbReference type="NCBIfam" id="NF010041">
    <property type="entry name" value="PRK13517.1-1"/>
    <property type="match status" value="1"/>
</dbReference>
<dbReference type="EC" id="6.3.2.2" evidence="5"/>
<comment type="similarity">
    <text evidence="5">Belongs to the glutamate--cysteine ligase type 2 family. YbdK subfamily.</text>
</comment>
<accession>A0ABQ2NIE9</accession>
<dbReference type="InterPro" id="IPR014746">
    <property type="entry name" value="Gln_synth/guanido_kin_cat_dom"/>
</dbReference>
<dbReference type="GO" id="GO:0016874">
    <property type="term" value="F:ligase activity"/>
    <property type="evidence" value="ECO:0007669"/>
    <property type="project" value="UniProtKB-KW"/>
</dbReference>